<sequence length="65" mass="7537">MKPKAESYLYSIQPDQGYFDAGMVETDRQVLMGLFCPDLIIIFFDRAGNLLNHEARHLEFLVCVR</sequence>
<protein>
    <submittedName>
        <fullName evidence="1">Uncharacterized protein</fullName>
    </submittedName>
</protein>
<dbReference type="EMBL" id="CP155447">
    <property type="protein sequence ID" value="XBH05617.1"/>
    <property type="molecule type" value="Genomic_DNA"/>
</dbReference>
<evidence type="ECO:0000313" key="1">
    <source>
        <dbReference type="EMBL" id="XBH05617.1"/>
    </source>
</evidence>
<organism evidence="1">
    <name type="scientific">Singulisphaera sp. Ch08</name>
    <dbReference type="NCBI Taxonomy" id="3120278"/>
    <lineage>
        <taxon>Bacteria</taxon>
        <taxon>Pseudomonadati</taxon>
        <taxon>Planctomycetota</taxon>
        <taxon>Planctomycetia</taxon>
        <taxon>Isosphaerales</taxon>
        <taxon>Isosphaeraceae</taxon>
        <taxon>Singulisphaera</taxon>
    </lineage>
</organism>
<dbReference type="AlphaFoldDB" id="A0AAU7CJC9"/>
<accession>A0AAU7CJC9</accession>
<proteinExistence type="predicted"/>
<reference evidence="1" key="1">
    <citation type="submission" date="2024-05" db="EMBL/GenBank/DDBJ databases">
        <title>Planctomycetes of the genus Singulisphaera possess chitinolytic capabilities.</title>
        <authorList>
            <person name="Ivanova A."/>
        </authorList>
    </citation>
    <scope>NUCLEOTIDE SEQUENCE</scope>
    <source>
        <strain evidence="1">Ch08T</strain>
    </source>
</reference>
<gene>
    <name evidence="1" type="ORF">V5E97_06240</name>
</gene>
<dbReference type="RefSeq" id="WP_406698456.1">
    <property type="nucleotide sequence ID" value="NZ_CP155447.1"/>
</dbReference>
<name>A0AAU7CJC9_9BACT</name>